<dbReference type="InterPro" id="IPR000774">
    <property type="entry name" value="PPIase_FKBP_N"/>
</dbReference>
<comment type="similarity">
    <text evidence="2 7">Belongs to the FKBP-type PPIase family.</text>
</comment>
<dbReference type="InterPro" id="IPR001179">
    <property type="entry name" value="PPIase_FKBP_dom"/>
</dbReference>
<dbReference type="AlphaFoldDB" id="A0A829HDJ2"/>
<dbReference type="Gene3D" id="3.10.50.40">
    <property type="match status" value="1"/>
</dbReference>
<dbReference type="Gene3D" id="1.10.287.460">
    <property type="entry name" value="Peptidyl-prolyl cis-trans isomerase, FKBP-type, N-terminal domain"/>
    <property type="match status" value="1"/>
</dbReference>
<dbReference type="EC" id="5.2.1.8" evidence="7"/>
<protein>
    <recommendedName>
        <fullName evidence="7">Peptidyl-prolyl cis-trans isomerase</fullName>
        <ecNumber evidence="7">5.2.1.8</ecNumber>
    </recommendedName>
</protein>
<dbReference type="PANTHER" id="PTHR43811:SF57">
    <property type="entry name" value="FKBP-TYPE PEPTIDYL-PROLYL CIS-TRANS ISOMERASE FKPA-RELATED"/>
    <property type="match status" value="1"/>
</dbReference>
<evidence type="ECO:0000313" key="9">
    <source>
        <dbReference type="EMBL" id="EPF74838.1"/>
    </source>
</evidence>
<dbReference type="InterPro" id="IPR036944">
    <property type="entry name" value="PPIase_FKBP_N_sf"/>
</dbReference>
<reference evidence="9 10" key="1">
    <citation type="submission" date="2013-06" db="EMBL/GenBank/DDBJ databases">
        <title>The Genome Sequence of Acinetobacter gyllenbergii CIP 110306.</title>
        <authorList>
            <consortium name="The Broad Institute Genome Sequencing Platform"/>
            <consortium name="The Broad Institute Genome Sequencing Center for Infectious Disease"/>
            <person name="Cerqueira G."/>
            <person name="Feldgarden M."/>
            <person name="Courvalin P."/>
            <person name="Perichon B."/>
            <person name="Grillot-Courvalin C."/>
            <person name="Clermont D."/>
            <person name="Rocha E."/>
            <person name="Yoon E.-J."/>
            <person name="Nemec A."/>
            <person name="Young S.K."/>
            <person name="Zeng Q."/>
            <person name="Gargeya S."/>
            <person name="Fitzgerald M."/>
            <person name="Abouelleil A."/>
            <person name="Alvarado L."/>
            <person name="Berlin A.M."/>
            <person name="Chapman S.B."/>
            <person name="Dewar J."/>
            <person name="Goldberg J."/>
            <person name="Griggs A."/>
            <person name="Gujja S."/>
            <person name="Hansen M."/>
            <person name="Howarth C."/>
            <person name="Imamovic A."/>
            <person name="Larimer J."/>
            <person name="McCowan C."/>
            <person name="Murphy C."/>
            <person name="Pearson M."/>
            <person name="Priest M."/>
            <person name="Roberts A."/>
            <person name="Saif S."/>
            <person name="Shea T."/>
            <person name="Sykes S."/>
            <person name="Wortman J."/>
            <person name="Nusbaum C."/>
            <person name="Birren B."/>
        </authorList>
    </citation>
    <scope>NUCLEOTIDE SEQUENCE [LARGE SCALE GENOMIC DNA]</scope>
    <source>
        <strain evidence="9 10">CIP 110306</strain>
    </source>
</reference>
<evidence type="ECO:0000313" key="10">
    <source>
        <dbReference type="Proteomes" id="UP000014523"/>
    </source>
</evidence>
<dbReference type="EMBL" id="ATGG01000028">
    <property type="protein sequence ID" value="EPF74838.1"/>
    <property type="molecule type" value="Genomic_DNA"/>
</dbReference>
<accession>A0A829HDJ2</accession>
<name>A0A829HDJ2_9GAMM</name>
<evidence type="ECO:0000256" key="6">
    <source>
        <dbReference type="PROSITE-ProRule" id="PRU00277"/>
    </source>
</evidence>
<comment type="caution">
    <text evidence="9">The sequence shown here is derived from an EMBL/GenBank/DDBJ whole genome shotgun (WGS) entry which is preliminary data.</text>
</comment>
<gene>
    <name evidence="9" type="ORF">F957_03444</name>
</gene>
<keyword evidence="10" id="KW-1185">Reference proteome</keyword>
<comment type="catalytic activity">
    <reaction evidence="1 6 7">
        <text>[protein]-peptidylproline (omega=180) = [protein]-peptidylproline (omega=0)</text>
        <dbReference type="Rhea" id="RHEA:16237"/>
        <dbReference type="Rhea" id="RHEA-COMP:10747"/>
        <dbReference type="Rhea" id="RHEA-COMP:10748"/>
        <dbReference type="ChEBI" id="CHEBI:83833"/>
        <dbReference type="ChEBI" id="CHEBI:83834"/>
        <dbReference type="EC" id="5.2.1.8"/>
    </reaction>
</comment>
<keyword evidence="5 6" id="KW-0413">Isomerase</keyword>
<evidence type="ECO:0000256" key="1">
    <source>
        <dbReference type="ARBA" id="ARBA00000971"/>
    </source>
</evidence>
<evidence type="ECO:0000256" key="2">
    <source>
        <dbReference type="ARBA" id="ARBA00006577"/>
    </source>
</evidence>
<dbReference type="GO" id="GO:0003755">
    <property type="term" value="F:peptidyl-prolyl cis-trans isomerase activity"/>
    <property type="evidence" value="ECO:0007669"/>
    <property type="project" value="UniProtKB-UniRule"/>
</dbReference>
<keyword evidence="4 6" id="KW-0697">Rotamase</keyword>
<evidence type="ECO:0000256" key="7">
    <source>
        <dbReference type="RuleBase" id="RU003915"/>
    </source>
</evidence>
<proteinExistence type="inferred from homology"/>
<dbReference type="PROSITE" id="PS50059">
    <property type="entry name" value="FKBP_PPIASE"/>
    <property type="match status" value="1"/>
</dbReference>
<dbReference type="Pfam" id="PF00254">
    <property type="entry name" value="FKBP_C"/>
    <property type="match status" value="1"/>
</dbReference>
<dbReference type="GO" id="GO:0006457">
    <property type="term" value="P:protein folding"/>
    <property type="evidence" value="ECO:0007669"/>
    <property type="project" value="InterPro"/>
</dbReference>
<dbReference type="InterPro" id="IPR046357">
    <property type="entry name" value="PPIase_dom_sf"/>
</dbReference>
<dbReference type="FunFam" id="3.10.50.40:FF:000045">
    <property type="entry name" value="Peptidyl-prolyl cis-trans isomerase"/>
    <property type="match status" value="1"/>
</dbReference>
<evidence type="ECO:0000256" key="3">
    <source>
        <dbReference type="ARBA" id="ARBA00022729"/>
    </source>
</evidence>
<dbReference type="Proteomes" id="UP000014523">
    <property type="component" value="Unassembled WGS sequence"/>
</dbReference>
<keyword evidence="3" id="KW-0732">Signal</keyword>
<sequence length="222" mass="24547">MLSLFLEKIMKRLVLILISTAIGTVQAAPVDKISYALGYEIKQQIPSEINVESFIQGIRDAYAKKPATYTDEELKVAYSEFQKTLEQQQRQASKQAEVVSQRFFAENAKKEGVKTTASGLQYKMTQVGKGQSPQLSSTVKVNYKGQLIDGTVFDSSYERGEPIEFPLNQVIAGWTEGLQLMKEGGKATLYIPANLGYGEQGVASIPPNSILIFDVELIAVRQ</sequence>
<feature type="domain" description="PPIase FKBP-type" evidence="8">
    <location>
        <begin position="136"/>
        <end position="221"/>
    </location>
</feature>
<evidence type="ECO:0000259" key="8">
    <source>
        <dbReference type="PROSITE" id="PS50059"/>
    </source>
</evidence>
<organism evidence="9 10">
    <name type="scientific">Acinetobacter gyllenbergii CIP 110306 = MTCC 11365</name>
    <dbReference type="NCBI Taxonomy" id="1217657"/>
    <lineage>
        <taxon>Bacteria</taxon>
        <taxon>Pseudomonadati</taxon>
        <taxon>Pseudomonadota</taxon>
        <taxon>Gammaproteobacteria</taxon>
        <taxon>Moraxellales</taxon>
        <taxon>Moraxellaceae</taxon>
        <taxon>Acinetobacter</taxon>
    </lineage>
</organism>
<dbReference type="Pfam" id="PF01346">
    <property type="entry name" value="FKBP_N"/>
    <property type="match status" value="1"/>
</dbReference>
<dbReference type="PANTHER" id="PTHR43811">
    <property type="entry name" value="FKBP-TYPE PEPTIDYL-PROLYL CIS-TRANS ISOMERASE FKPA"/>
    <property type="match status" value="1"/>
</dbReference>
<evidence type="ECO:0000256" key="5">
    <source>
        <dbReference type="ARBA" id="ARBA00023235"/>
    </source>
</evidence>
<dbReference type="SUPFAM" id="SSF54534">
    <property type="entry name" value="FKBP-like"/>
    <property type="match status" value="1"/>
</dbReference>
<evidence type="ECO:0000256" key="4">
    <source>
        <dbReference type="ARBA" id="ARBA00023110"/>
    </source>
</evidence>